<evidence type="ECO:0000313" key="2">
    <source>
        <dbReference type="Proteomes" id="UP001054945"/>
    </source>
</evidence>
<protein>
    <submittedName>
        <fullName evidence="1">Uncharacterized protein</fullName>
    </submittedName>
</protein>
<sequence>MAKAQPDVQYKKLLLKEISSSLIPWVKSECKMSLCPQNQMAVGTPHVYLKSSSAKRKGYSPVIKPESYCEVGAEQILTCPLSRQDISLRMCPGVAQRRLKRLTSLSSTS</sequence>
<proteinExistence type="predicted"/>
<gene>
    <name evidence="1" type="ORF">CEXT_794351</name>
</gene>
<dbReference type="AlphaFoldDB" id="A0AAV4Y4D4"/>
<dbReference type="Proteomes" id="UP001054945">
    <property type="component" value="Unassembled WGS sequence"/>
</dbReference>
<dbReference type="EMBL" id="BPLR01018621">
    <property type="protein sequence ID" value="GIZ01060.1"/>
    <property type="molecule type" value="Genomic_DNA"/>
</dbReference>
<keyword evidence="2" id="KW-1185">Reference proteome</keyword>
<organism evidence="1 2">
    <name type="scientific">Caerostris extrusa</name>
    <name type="common">Bark spider</name>
    <name type="synonym">Caerostris bankana</name>
    <dbReference type="NCBI Taxonomy" id="172846"/>
    <lineage>
        <taxon>Eukaryota</taxon>
        <taxon>Metazoa</taxon>
        <taxon>Ecdysozoa</taxon>
        <taxon>Arthropoda</taxon>
        <taxon>Chelicerata</taxon>
        <taxon>Arachnida</taxon>
        <taxon>Araneae</taxon>
        <taxon>Araneomorphae</taxon>
        <taxon>Entelegynae</taxon>
        <taxon>Araneoidea</taxon>
        <taxon>Araneidae</taxon>
        <taxon>Caerostris</taxon>
    </lineage>
</organism>
<evidence type="ECO:0000313" key="1">
    <source>
        <dbReference type="EMBL" id="GIZ01060.1"/>
    </source>
</evidence>
<reference evidence="1 2" key="1">
    <citation type="submission" date="2021-06" db="EMBL/GenBank/DDBJ databases">
        <title>Caerostris extrusa draft genome.</title>
        <authorList>
            <person name="Kono N."/>
            <person name="Arakawa K."/>
        </authorList>
    </citation>
    <scope>NUCLEOTIDE SEQUENCE [LARGE SCALE GENOMIC DNA]</scope>
</reference>
<accession>A0AAV4Y4D4</accession>
<name>A0AAV4Y4D4_CAEEX</name>
<comment type="caution">
    <text evidence="1">The sequence shown here is derived from an EMBL/GenBank/DDBJ whole genome shotgun (WGS) entry which is preliminary data.</text>
</comment>